<organism evidence="2 3">
    <name type="scientific">Pichia kudriavzevii</name>
    <name type="common">Yeast</name>
    <name type="synonym">Issatchenkia orientalis</name>
    <dbReference type="NCBI Taxonomy" id="4909"/>
    <lineage>
        <taxon>Eukaryota</taxon>
        <taxon>Fungi</taxon>
        <taxon>Dikarya</taxon>
        <taxon>Ascomycota</taxon>
        <taxon>Saccharomycotina</taxon>
        <taxon>Pichiomycetes</taxon>
        <taxon>Pichiales</taxon>
        <taxon>Pichiaceae</taxon>
        <taxon>Pichia</taxon>
    </lineage>
</organism>
<comment type="caution">
    <text evidence="2">The sequence shown here is derived from an EMBL/GenBank/DDBJ whole genome shotgun (WGS) entry which is preliminary data.</text>
</comment>
<dbReference type="AlphaFoldDB" id="A0A099P691"/>
<dbReference type="PANTHER" id="PTHR13318:SF95">
    <property type="entry name" value="F-BOX PROTEIN YLR352W"/>
    <property type="match status" value="1"/>
</dbReference>
<gene>
    <name evidence="2" type="ORF">JL09_g435</name>
</gene>
<sequence length="603" mass="69135">MDQLNNPKLRKTASSLSILSKTRKISQELQRPLKRATSLSYRVFTPTNMVIPTSLSSNSLSAHNHSINEPNTETLGNFSTRASKARRRFRSLRKLKTKHAVETPSTSPIGNFTSSAFEVNLISPPSSPRHLQDENDDEEESTNESETSVFSNDYNNYTEISCETSPITKRDLRFKPILGDLSNSLFPDELDHHLWVFQESASLRRQSKNCHRIFQIPEILELILRHVSHDYTSNIPVEPKLKRRPPLSYNHSLILYGEEDGEKIWKRTKSGEIIPTKQRAAKNPNVHNCLLVNKLWNFTMLSILNENLYFENTEKFKVFASSLDVIKKQHSLQPFSIVLHKIKTSQSSIEHFSSAIDPYRLSWLEMYICQSILPSMKLITSALEKLILPGCTYLTDDYLSNIIFKTPNLKTLDIRACDQITDTSLYYISQHCPQLEVLNCGRHRRGELITDISIGQIARNCPLKTIGIAGCGISDWSIWEIALNCSATLERLSVNYCWKLTDSGICKVLKTGMLDGLKVLEIRGLNIENVEELVYWERRSANKGNRKVLIEACERIDRMIYDFQKQLHLEINRNILSDLGSWLEQSDSDIDHSAFLRRFADDL</sequence>
<accession>A0A099P691</accession>
<protein>
    <recommendedName>
        <fullName evidence="4">Antagonist of mitotic exit network protein 1</fullName>
    </recommendedName>
</protein>
<dbReference type="InterPro" id="IPR006553">
    <property type="entry name" value="Leu-rich_rpt_Cys-con_subtyp"/>
</dbReference>
<dbReference type="GO" id="GO:0019005">
    <property type="term" value="C:SCF ubiquitin ligase complex"/>
    <property type="evidence" value="ECO:0007669"/>
    <property type="project" value="TreeGrafter"/>
</dbReference>
<dbReference type="HOGENOM" id="CLU_031725_0_0_1"/>
<evidence type="ECO:0000256" key="1">
    <source>
        <dbReference type="SAM" id="MobiDB-lite"/>
    </source>
</evidence>
<dbReference type="GO" id="GO:0031146">
    <property type="term" value="P:SCF-dependent proteasomal ubiquitin-dependent protein catabolic process"/>
    <property type="evidence" value="ECO:0007669"/>
    <property type="project" value="TreeGrafter"/>
</dbReference>
<evidence type="ECO:0000313" key="2">
    <source>
        <dbReference type="EMBL" id="KGK40400.1"/>
    </source>
</evidence>
<dbReference type="SUPFAM" id="SSF52047">
    <property type="entry name" value="RNI-like"/>
    <property type="match status" value="1"/>
</dbReference>
<evidence type="ECO:0008006" key="4">
    <source>
        <dbReference type="Google" id="ProtNLM"/>
    </source>
</evidence>
<dbReference type="Gene3D" id="3.80.10.10">
    <property type="entry name" value="Ribonuclease Inhibitor"/>
    <property type="match status" value="2"/>
</dbReference>
<evidence type="ECO:0000313" key="3">
    <source>
        <dbReference type="Proteomes" id="UP000029867"/>
    </source>
</evidence>
<name>A0A099P691_PICKU</name>
<feature type="compositionally biased region" description="Acidic residues" evidence="1">
    <location>
        <begin position="134"/>
        <end position="143"/>
    </location>
</feature>
<dbReference type="eggNOG" id="KOG1947">
    <property type="taxonomic scope" value="Eukaryota"/>
</dbReference>
<dbReference type="InterPro" id="IPR032675">
    <property type="entry name" value="LRR_dom_sf"/>
</dbReference>
<dbReference type="PANTHER" id="PTHR13318">
    <property type="entry name" value="PARTNER OF PAIRED, ISOFORM B-RELATED"/>
    <property type="match status" value="1"/>
</dbReference>
<reference evidence="3" key="1">
    <citation type="journal article" date="2014" name="Microb. Cell Fact.">
        <title>Exploiting Issatchenkia orientalis SD108 for succinic acid production.</title>
        <authorList>
            <person name="Xiao H."/>
            <person name="Shao Z."/>
            <person name="Jiang Y."/>
            <person name="Dole S."/>
            <person name="Zhao H."/>
        </authorList>
    </citation>
    <scope>NUCLEOTIDE SEQUENCE [LARGE SCALE GENOMIC DNA]</scope>
    <source>
        <strain evidence="3">SD108</strain>
    </source>
</reference>
<dbReference type="SMART" id="SM00367">
    <property type="entry name" value="LRR_CC"/>
    <property type="match status" value="5"/>
</dbReference>
<dbReference type="Proteomes" id="UP000029867">
    <property type="component" value="Unassembled WGS sequence"/>
</dbReference>
<dbReference type="EMBL" id="JQFK01000002">
    <property type="protein sequence ID" value="KGK40400.1"/>
    <property type="molecule type" value="Genomic_DNA"/>
</dbReference>
<dbReference type="VEuPathDB" id="FungiDB:C5L36_0C02730"/>
<proteinExistence type="predicted"/>
<feature type="region of interest" description="Disordered" evidence="1">
    <location>
        <begin position="123"/>
        <end position="150"/>
    </location>
</feature>